<sequence length="89" mass="10165">MRDRLSERLQRYKHHRILLVAHSMGSVIAYDVLRLLERDDPSLQVDHLVTVGSPLCLAKVKLKFEAEHWALRVPNNVAAWRNLADGSPA</sequence>
<reference evidence="2" key="4">
    <citation type="submission" date="2023-01" db="EMBL/GenBank/DDBJ databases">
        <title>Draft genome sequence of Methylobacterium oxalidis strain NBRC 107715.</title>
        <authorList>
            <person name="Sun Q."/>
            <person name="Mori K."/>
        </authorList>
    </citation>
    <scope>NUCLEOTIDE SEQUENCE</scope>
    <source>
        <strain evidence="2">NBRC 107715</strain>
    </source>
</reference>
<proteinExistence type="predicted"/>
<evidence type="ECO:0000313" key="4">
    <source>
        <dbReference type="Proteomes" id="UP001156856"/>
    </source>
</evidence>
<gene>
    <name evidence="2" type="ORF">GCM10007888_08990</name>
    <name evidence="1" type="ORF">MOX02_54510</name>
</gene>
<dbReference type="SUPFAM" id="SSF53474">
    <property type="entry name" value="alpha/beta-Hydrolases"/>
    <property type="match status" value="1"/>
</dbReference>
<keyword evidence="4" id="KW-1185">Reference proteome</keyword>
<comment type="caution">
    <text evidence="1">The sequence shown here is derived from an EMBL/GenBank/DDBJ whole genome shotgun (WGS) entry which is preliminary data.</text>
</comment>
<dbReference type="AlphaFoldDB" id="A0A512JBS4"/>
<dbReference type="Proteomes" id="UP001156856">
    <property type="component" value="Unassembled WGS sequence"/>
</dbReference>
<dbReference type="InterPro" id="IPR029058">
    <property type="entry name" value="AB_hydrolase_fold"/>
</dbReference>
<dbReference type="EMBL" id="BSPK01000014">
    <property type="protein sequence ID" value="GLS62518.1"/>
    <property type="molecule type" value="Genomic_DNA"/>
</dbReference>
<accession>A0A512JBS4</accession>
<dbReference type="Gene3D" id="3.40.50.1820">
    <property type="entry name" value="alpha/beta hydrolase"/>
    <property type="match status" value="1"/>
</dbReference>
<protein>
    <submittedName>
        <fullName evidence="1">Uncharacterized protein</fullName>
    </submittedName>
</protein>
<reference evidence="1 3" key="3">
    <citation type="submission" date="2019-07" db="EMBL/GenBank/DDBJ databases">
        <title>Whole genome shotgun sequence of Methylobacterium oxalidis NBRC 107715.</title>
        <authorList>
            <person name="Hosoyama A."/>
            <person name="Uohara A."/>
            <person name="Ohji S."/>
            <person name="Ichikawa N."/>
        </authorList>
    </citation>
    <scope>NUCLEOTIDE SEQUENCE [LARGE SCALE GENOMIC DNA]</scope>
    <source>
        <strain evidence="1 3">NBRC 107715</strain>
    </source>
</reference>
<name>A0A512JBS4_9HYPH</name>
<organism evidence="1 3">
    <name type="scientific">Methylobacterium oxalidis</name>
    <dbReference type="NCBI Taxonomy" id="944322"/>
    <lineage>
        <taxon>Bacteria</taxon>
        <taxon>Pseudomonadati</taxon>
        <taxon>Pseudomonadota</taxon>
        <taxon>Alphaproteobacteria</taxon>
        <taxon>Hyphomicrobiales</taxon>
        <taxon>Methylobacteriaceae</taxon>
        <taxon>Methylobacterium</taxon>
    </lineage>
</organism>
<evidence type="ECO:0000313" key="3">
    <source>
        <dbReference type="Proteomes" id="UP000321960"/>
    </source>
</evidence>
<reference evidence="2" key="1">
    <citation type="journal article" date="2014" name="Int. J. Syst. Evol. Microbiol.">
        <title>Complete genome of a new Firmicutes species belonging to the dominant human colonic microbiota ('Ruminococcus bicirculans') reveals two chromosomes and a selective capacity to utilize plant glucans.</title>
        <authorList>
            <consortium name="NISC Comparative Sequencing Program"/>
            <person name="Wegmann U."/>
            <person name="Louis P."/>
            <person name="Goesmann A."/>
            <person name="Henrissat B."/>
            <person name="Duncan S.H."/>
            <person name="Flint H.J."/>
        </authorList>
    </citation>
    <scope>NUCLEOTIDE SEQUENCE</scope>
    <source>
        <strain evidence="2">NBRC 107715</strain>
    </source>
</reference>
<evidence type="ECO:0000313" key="1">
    <source>
        <dbReference type="EMBL" id="GEP07413.1"/>
    </source>
</evidence>
<reference evidence="4" key="2">
    <citation type="journal article" date="2019" name="Int. J. Syst. Evol. Microbiol.">
        <title>The Global Catalogue of Microorganisms (GCM) 10K type strain sequencing project: providing services to taxonomists for standard genome sequencing and annotation.</title>
        <authorList>
            <consortium name="The Broad Institute Genomics Platform"/>
            <consortium name="The Broad Institute Genome Sequencing Center for Infectious Disease"/>
            <person name="Wu L."/>
            <person name="Ma J."/>
        </authorList>
    </citation>
    <scope>NUCLEOTIDE SEQUENCE [LARGE SCALE GENOMIC DNA]</scope>
    <source>
        <strain evidence="4">NBRC 107715</strain>
    </source>
</reference>
<evidence type="ECO:0000313" key="2">
    <source>
        <dbReference type="EMBL" id="GLS62518.1"/>
    </source>
</evidence>
<dbReference type="EMBL" id="BJZU01000152">
    <property type="protein sequence ID" value="GEP07413.1"/>
    <property type="molecule type" value="Genomic_DNA"/>
</dbReference>
<dbReference type="Proteomes" id="UP000321960">
    <property type="component" value="Unassembled WGS sequence"/>
</dbReference>